<keyword evidence="2" id="KW-0614">Plasmid</keyword>
<evidence type="ECO:0000259" key="1">
    <source>
        <dbReference type="PROSITE" id="PS50943"/>
    </source>
</evidence>
<dbReference type="InterPro" id="IPR046847">
    <property type="entry name" value="Xre-like_HTH"/>
</dbReference>
<dbReference type="GO" id="GO:0003677">
    <property type="term" value="F:DNA binding"/>
    <property type="evidence" value="ECO:0007669"/>
    <property type="project" value="InterPro"/>
</dbReference>
<dbReference type="AlphaFoldDB" id="A0A218N4H2"/>
<proteinExistence type="predicted"/>
<dbReference type="Proteomes" id="UP001171165">
    <property type="component" value="Unassembled WGS sequence"/>
</dbReference>
<protein>
    <submittedName>
        <fullName evidence="3">Helix-turn-helix domain-containing protein</fullName>
    </submittedName>
    <submittedName>
        <fullName evidence="2">Transcriptional regulator</fullName>
    </submittedName>
</protein>
<name>A0A218N4H2_PROMI</name>
<organism evidence="2">
    <name type="scientific">Proteus mirabilis</name>
    <dbReference type="NCBI Taxonomy" id="584"/>
    <lineage>
        <taxon>Bacteria</taxon>
        <taxon>Pseudomonadati</taxon>
        <taxon>Pseudomonadota</taxon>
        <taxon>Gammaproteobacteria</taxon>
        <taxon>Enterobacterales</taxon>
        <taxon>Morganellaceae</taxon>
        <taxon>Proteus</taxon>
    </lineage>
</organism>
<dbReference type="PROSITE" id="PS50943">
    <property type="entry name" value="HTH_CROC1"/>
    <property type="match status" value="1"/>
</dbReference>
<dbReference type="Pfam" id="PF20432">
    <property type="entry name" value="Xre-like-HTH"/>
    <property type="match status" value="1"/>
</dbReference>
<geneLocation type="plasmid" evidence="2">
    <name>pPM64421b</name>
</geneLocation>
<feature type="domain" description="HTH cro/C1-type" evidence="1">
    <location>
        <begin position="4"/>
        <end position="29"/>
    </location>
</feature>
<evidence type="ECO:0000313" key="2">
    <source>
        <dbReference type="EMBL" id="ASF81042.1"/>
    </source>
</evidence>
<dbReference type="Gene3D" id="1.10.260.40">
    <property type="entry name" value="lambda repressor-like DNA-binding domains"/>
    <property type="match status" value="1"/>
</dbReference>
<dbReference type="EMBL" id="ABKSPD020000023">
    <property type="protein sequence ID" value="EKW9778071.1"/>
    <property type="molecule type" value="Genomic_DNA"/>
</dbReference>
<dbReference type="SUPFAM" id="SSF47413">
    <property type="entry name" value="lambda repressor-like DNA-binding domains"/>
    <property type="match status" value="1"/>
</dbReference>
<dbReference type="InterPro" id="IPR010982">
    <property type="entry name" value="Lambda_DNA-bd_dom_sf"/>
</dbReference>
<accession>A0A218N4H2</accession>
<evidence type="ECO:0000313" key="3">
    <source>
        <dbReference type="EMBL" id="EKW9778071.1"/>
    </source>
</evidence>
<dbReference type="EMBL" id="MF150117">
    <property type="protein sequence ID" value="ASF81042.1"/>
    <property type="molecule type" value="Genomic_DNA"/>
</dbReference>
<reference evidence="3" key="2">
    <citation type="submission" date="2023-06" db="EMBL/GenBank/DDBJ databases">
        <authorList>
            <consortium name="Clinical and Environmental Microbiology Branch: Whole genome sequencing antimicrobial resistance pathogens in the healthcare setting"/>
        </authorList>
    </citation>
    <scope>NUCLEOTIDE SEQUENCE</scope>
    <source>
        <strain evidence="3">Microbial</strain>
    </source>
</reference>
<reference evidence="2" key="1">
    <citation type="submission" date="2017-05" db="EMBL/GenBank/DDBJ databases">
        <authorList>
            <person name="Song R."/>
            <person name="Chenine A.L."/>
            <person name="Ruprecht R.M."/>
        </authorList>
    </citation>
    <scope>NUCLEOTIDE SEQUENCE</scope>
    <source>
        <strain evidence="2">A64421</strain>
        <plasmid evidence="2">pPM64421b</plasmid>
    </source>
</reference>
<dbReference type="CDD" id="cd00093">
    <property type="entry name" value="HTH_XRE"/>
    <property type="match status" value="1"/>
</dbReference>
<sequence>MNELKRLRDKLGLSNSDLAELMGLSEQTIKNRMASDFNKKTASKLEIEFLKLLAGEHEKYSILEK</sequence>
<dbReference type="RefSeq" id="WP_049195515.1">
    <property type="nucleotide sequence ID" value="NZ_BGKS01000041.1"/>
</dbReference>
<gene>
    <name evidence="2" type="ORF">PM64421b_00046</name>
    <name evidence="3" type="ORF">PW210_003958</name>
</gene>
<dbReference type="InterPro" id="IPR001387">
    <property type="entry name" value="Cro/C1-type_HTH"/>
</dbReference>